<dbReference type="InterPro" id="IPR051052">
    <property type="entry name" value="Diverse_substrate_MTase"/>
</dbReference>
<keyword evidence="6" id="KW-1185">Reference proteome</keyword>
<dbReference type="SUPFAM" id="SSF53335">
    <property type="entry name" value="S-adenosyl-L-methionine-dependent methyltransferases"/>
    <property type="match status" value="1"/>
</dbReference>
<evidence type="ECO:0000313" key="5">
    <source>
        <dbReference type="EMBL" id="KAK9915322.1"/>
    </source>
</evidence>
<dbReference type="InterPro" id="IPR029063">
    <property type="entry name" value="SAM-dependent_MTases_sf"/>
</dbReference>
<name>A0ABR2YTZ4_9CHLO</name>
<organism evidence="5 6">
    <name type="scientific">Coccomyxa subellipsoidea</name>
    <dbReference type="NCBI Taxonomy" id="248742"/>
    <lineage>
        <taxon>Eukaryota</taxon>
        <taxon>Viridiplantae</taxon>
        <taxon>Chlorophyta</taxon>
        <taxon>core chlorophytes</taxon>
        <taxon>Trebouxiophyceae</taxon>
        <taxon>Trebouxiophyceae incertae sedis</taxon>
        <taxon>Coccomyxaceae</taxon>
        <taxon>Coccomyxa</taxon>
    </lineage>
</organism>
<evidence type="ECO:0000256" key="2">
    <source>
        <dbReference type="ARBA" id="ARBA00022603"/>
    </source>
</evidence>
<dbReference type="PANTHER" id="PTHR44942:SF4">
    <property type="entry name" value="METHYLTRANSFERASE TYPE 11 DOMAIN-CONTAINING PROTEIN"/>
    <property type="match status" value="1"/>
</dbReference>
<keyword evidence="2" id="KW-0489">Methyltransferase</keyword>
<dbReference type="Pfam" id="PF08241">
    <property type="entry name" value="Methyltransf_11"/>
    <property type="match status" value="1"/>
</dbReference>
<evidence type="ECO:0000259" key="4">
    <source>
        <dbReference type="Pfam" id="PF08241"/>
    </source>
</evidence>
<gene>
    <name evidence="5" type="ORF">WJX75_007617</name>
</gene>
<keyword evidence="3" id="KW-0808">Transferase</keyword>
<dbReference type="EMBL" id="JALJOT010000005">
    <property type="protein sequence ID" value="KAK9915322.1"/>
    <property type="molecule type" value="Genomic_DNA"/>
</dbReference>
<dbReference type="PANTHER" id="PTHR44942">
    <property type="entry name" value="METHYLTRANSF_11 DOMAIN-CONTAINING PROTEIN"/>
    <property type="match status" value="1"/>
</dbReference>
<comment type="similarity">
    <text evidence="1">Belongs to the methyltransferase superfamily.</text>
</comment>
<dbReference type="CDD" id="cd02440">
    <property type="entry name" value="AdoMet_MTases"/>
    <property type="match status" value="1"/>
</dbReference>
<protein>
    <recommendedName>
        <fullName evidence="4">Methyltransferase type 11 domain-containing protein</fullName>
    </recommendedName>
</protein>
<accession>A0ABR2YTZ4</accession>
<feature type="domain" description="Methyltransferase type 11" evidence="4">
    <location>
        <begin position="58"/>
        <end position="148"/>
    </location>
</feature>
<dbReference type="Gene3D" id="3.40.50.150">
    <property type="entry name" value="Vaccinia Virus protein VP39"/>
    <property type="match status" value="1"/>
</dbReference>
<reference evidence="5 6" key="1">
    <citation type="journal article" date="2024" name="Nat. Commun.">
        <title>Phylogenomics reveals the evolutionary origins of lichenization in chlorophyte algae.</title>
        <authorList>
            <person name="Puginier C."/>
            <person name="Libourel C."/>
            <person name="Otte J."/>
            <person name="Skaloud P."/>
            <person name="Haon M."/>
            <person name="Grisel S."/>
            <person name="Petersen M."/>
            <person name="Berrin J.G."/>
            <person name="Delaux P.M."/>
            <person name="Dal Grande F."/>
            <person name="Keller J."/>
        </authorList>
    </citation>
    <scope>NUCLEOTIDE SEQUENCE [LARGE SCALE GENOMIC DNA]</scope>
    <source>
        <strain evidence="5 6">SAG 216-7</strain>
    </source>
</reference>
<comment type="caution">
    <text evidence="5">The sequence shown here is derived from an EMBL/GenBank/DDBJ whole genome shotgun (WGS) entry which is preliminary data.</text>
</comment>
<evidence type="ECO:0000256" key="1">
    <source>
        <dbReference type="ARBA" id="ARBA00008361"/>
    </source>
</evidence>
<evidence type="ECO:0000256" key="3">
    <source>
        <dbReference type="ARBA" id="ARBA00022679"/>
    </source>
</evidence>
<sequence>MGTVPAAIEPTHIHKVASEGFSLQVDAYEIGRPGYPQEGLAYALRELGLDKGLPKQAVDLAAGTGKLTRLLVSVPGLDVVAVEPNEAMIGGFKKVLPEVKILQGAAQQLPFDDSSVDAIFVGQGFHWFAHEAALVEIHRVLRPGGGLALLWNREDDGAPWAAELLQVFEPLSRGIPQYWTGDWVRVWEGDYAKKHFDAPDQDPRSRSRFFRHTTKVTRQQAWERILSRSYVASLAPEKQAEVKAQVNAVLERHGKNFLAPHAGADTSQELAEVPLRLEVFIARKRG</sequence>
<evidence type="ECO:0000313" key="6">
    <source>
        <dbReference type="Proteomes" id="UP001491310"/>
    </source>
</evidence>
<dbReference type="InterPro" id="IPR013216">
    <property type="entry name" value="Methyltransf_11"/>
</dbReference>
<proteinExistence type="inferred from homology"/>
<dbReference type="Proteomes" id="UP001491310">
    <property type="component" value="Unassembled WGS sequence"/>
</dbReference>